<dbReference type="Pfam" id="PF00505">
    <property type="entry name" value="HMG_box"/>
    <property type="match status" value="1"/>
</dbReference>
<feature type="region of interest" description="Disordered" evidence="2">
    <location>
        <begin position="1"/>
        <end position="62"/>
    </location>
</feature>
<reference evidence="4 5" key="1">
    <citation type="submission" date="2012-10" db="EMBL/GenBank/DDBJ databases">
        <authorList>
            <person name="Zafar N."/>
            <person name="Inman J."/>
            <person name="Hall N."/>
            <person name="Lorenzi H."/>
            <person name="Caler E."/>
        </authorList>
    </citation>
    <scope>NUCLEOTIDE SEQUENCE [LARGE SCALE GENOMIC DNA]</scope>
    <source>
        <strain evidence="4 5">IP1</strain>
    </source>
</reference>
<dbReference type="GO" id="GO:0005634">
    <property type="term" value="C:nucleus"/>
    <property type="evidence" value="ECO:0007669"/>
    <property type="project" value="UniProtKB-UniRule"/>
</dbReference>
<dbReference type="KEGG" id="eiv:EIN_223730"/>
<dbReference type="InterPro" id="IPR036910">
    <property type="entry name" value="HMG_box_dom_sf"/>
</dbReference>
<feature type="compositionally biased region" description="Basic and acidic residues" evidence="2">
    <location>
        <begin position="47"/>
        <end position="57"/>
    </location>
</feature>
<dbReference type="VEuPathDB" id="AmoebaDB:EIN_223730"/>
<dbReference type="RefSeq" id="XP_004254931.1">
    <property type="nucleotide sequence ID" value="XM_004254883.1"/>
</dbReference>
<dbReference type="Proteomes" id="UP000014680">
    <property type="component" value="Unassembled WGS sequence"/>
</dbReference>
<gene>
    <name evidence="4" type="ORF">EIN_223730</name>
</gene>
<evidence type="ECO:0000313" key="4">
    <source>
        <dbReference type="EMBL" id="ELP88160.1"/>
    </source>
</evidence>
<dbReference type="AlphaFoldDB" id="A0A0A1U5M7"/>
<keyword evidence="1" id="KW-0539">Nucleus</keyword>
<dbReference type="CDD" id="cd00084">
    <property type="entry name" value="HMG-box_SF"/>
    <property type="match status" value="1"/>
</dbReference>
<dbReference type="EMBL" id="KB206756">
    <property type="protein sequence ID" value="ELP88160.1"/>
    <property type="molecule type" value="Genomic_DNA"/>
</dbReference>
<dbReference type="PROSITE" id="PS50118">
    <property type="entry name" value="HMG_BOX_2"/>
    <property type="match status" value="1"/>
</dbReference>
<name>A0A0A1U5M7_ENTIV</name>
<dbReference type="Gene3D" id="1.10.30.10">
    <property type="entry name" value="High mobility group box domain"/>
    <property type="match status" value="1"/>
</dbReference>
<dbReference type="GeneID" id="14887388"/>
<dbReference type="GO" id="GO:0003677">
    <property type="term" value="F:DNA binding"/>
    <property type="evidence" value="ECO:0007669"/>
    <property type="project" value="UniProtKB-UniRule"/>
</dbReference>
<evidence type="ECO:0000256" key="1">
    <source>
        <dbReference type="PROSITE-ProRule" id="PRU00267"/>
    </source>
</evidence>
<dbReference type="SMART" id="SM00398">
    <property type="entry name" value="HMG"/>
    <property type="match status" value="1"/>
</dbReference>
<evidence type="ECO:0000259" key="3">
    <source>
        <dbReference type="PROSITE" id="PS50118"/>
    </source>
</evidence>
<feature type="DNA-binding region" description="HMG box" evidence="1">
    <location>
        <begin position="139"/>
        <end position="196"/>
    </location>
</feature>
<keyword evidence="1" id="KW-0238">DNA-binding</keyword>
<dbReference type="OMA" id="QLAFIEC"/>
<dbReference type="OrthoDB" id="1919336at2759"/>
<organism evidence="4 5">
    <name type="scientific">Entamoeba invadens IP1</name>
    <dbReference type="NCBI Taxonomy" id="370355"/>
    <lineage>
        <taxon>Eukaryota</taxon>
        <taxon>Amoebozoa</taxon>
        <taxon>Evosea</taxon>
        <taxon>Archamoebae</taxon>
        <taxon>Mastigamoebida</taxon>
        <taxon>Entamoebidae</taxon>
        <taxon>Entamoeba</taxon>
    </lineage>
</organism>
<evidence type="ECO:0000256" key="2">
    <source>
        <dbReference type="SAM" id="MobiDB-lite"/>
    </source>
</evidence>
<protein>
    <recommendedName>
        <fullName evidence="3">HMG box domain-containing protein</fullName>
    </recommendedName>
</protein>
<feature type="compositionally biased region" description="Low complexity" evidence="2">
    <location>
        <begin position="7"/>
        <end position="25"/>
    </location>
</feature>
<dbReference type="SUPFAM" id="SSF47095">
    <property type="entry name" value="HMG-box"/>
    <property type="match status" value="1"/>
</dbReference>
<dbReference type="InterPro" id="IPR009071">
    <property type="entry name" value="HMG_box_dom"/>
</dbReference>
<sequence>MPRTNVSSSSSSSDSSDSSSDSSSSFSPEQLFNYSRTDKKQKKKDKEKKPRKEGVREMKKRKKEELANISREIYEMFVKRTLISGGMTESEAMLKIEKKWKKAGSEVKKTFEQLAFIECSLIGDLAVMKKKRKADTSRRKEEWHPYLLFCKMNRESLSTEGISGSTVMKKLSDTWKTLPETEKAKYCEMAKENKKRDLELEGNKSNVVGKTINIATKIPGGTDDEVQIVPQSVNQSTSIKPIDRIEEVGMENNPMEILMDGFTIEKVPVPSNFITEISIDDKNGEKAAKKSVVKKIK</sequence>
<feature type="compositionally biased region" description="Polar residues" evidence="2">
    <location>
        <begin position="26"/>
        <end position="35"/>
    </location>
</feature>
<evidence type="ECO:0000313" key="5">
    <source>
        <dbReference type="Proteomes" id="UP000014680"/>
    </source>
</evidence>
<proteinExistence type="predicted"/>
<feature type="domain" description="HMG box" evidence="3">
    <location>
        <begin position="139"/>
        <end position="196"/>
    </location>
</feature>
<keyword evidence="5" id="KW-1185">Reference proteome</keyword>
<accession>A0A0A1U5M7</accession>